<dbReference type="InterPro" id="IPR019888">
    <property type="entry name" value="Tscrpt_reg_AsnC-like"/>
</dbReference>
<accession>A0AAW5QTC7</accession>
<dbReference type="EMBL" id="JALIDZ010000001">
    <property type="protein sequence ID" value="MCT8970255.1"/>
    <property type="molecule type" value="Genomic_DNA"/>
</dbReference>
<organism evidence="5 6">
    <name type="scientific">Microbaculum marinisediminis</name>
    <dbReference type="NCBI Taxonomy" id="2931392"/>
    <lineage>
        <taxon>Bacteria</taxon>
        <taxon>Pseudomonadati</taxon>
        <taxon>Pseudomonadota</taxon>
        <taxon>Alphaproteobacteria</taxon>
        <taxon>Hyphomicrobiales</taxon>
        <taxon>Tepidamorphaceae</taxon>
        <taxon>Microbaculum</taxon>
    </lineage>
</organism>
<dbReference type="Gene3D" id="3.30.70.920">
    <property type="match status" value="1"/>
</dbReference>
<dbReference type="GO" id="GO:0005829">
    <property type="term" value="C:cytosol"/>
    <property type="evidence" value="ECO:0007669"/>
    <property type="project" value="TreeGrafter"/>
</dbReference>
<gene>
    <name evidence="5" type="ORF">MUB46_00130</name>
</gene>
<dbReference type="InterPro" id="IPR011008">
    <property type="entry name" value="Dimeric_a/b-barrel"/>
</dbReference>
<keyword evidence="2" id="KW-0238">DNA-binding</keyword>
<dbReference type="SUPFAM" id="SSF54909">
    <property type="entry name" value="Dimeric alpha+beta barrel"/>
    <property type="match status" value="1"/>
</dbReference>
<reference evidence="5 6" key="1">
    <citation type="submission" date="2022-04" db="EMBL/GenBank/DDBJ databases">
        <authorList>
            <person name="Ye Y.-Q."/>
            <person name="Du Z.-J."/>
        </authorList>
    </citation>
    <scope>NUCLEOTIDE SEQUENCE [LARGE SCALE GENOMIC DNA]</scope>
    <source>
        <strain evidence="5 6">A6E488</strain>
    </source>
</reference>
<dbReference type="Pfam" id="PF01037">
    <property type="entry name" value="AsnC_trans_reg"/>
    <property type="match status" value="1"/>
</dbReference>
<evidence type="ECO:0000259" key="4">
    <source>
        <dbReference type="PROSITE" id="PS50956"/>
    </source>
</evidence>
<dbReference type="RefSeq" id="WP_261613829.1">
    <property type="nucleotide sequence ID" value="NZ_JALIDZ010000001.1"/>
</dbReference>
<dbReference type="InterPro" id="IPR011991">
    <property type="entry name" value="ArsR-like_HTH"/>
</dbReference>
<evidence type="ECO:0000256" key="3">
    <source>
        <dbReference type="ARBA" id="ARBA00023163"/>
    </source>
</evidence>
<dbReference type="GO" id="GO:0043565">
    <property type="term" value="F:sequence-specific DNA binding"/>
    <property type="evidence" value="ECO:0007669"/>
    <property type="project" value="InterPro"/>
</dbReference>
<feature type="domain" description="HTH asnC-type" evidence="4">
    <location>
        <begin position="6"/>
        <end position="67"/>
    </location>
</feature>
<dbReference type="InterPro" id="IPR019885">
    <property type="entry name" value="Tscrpt_reg_HTH_AsnC-type_CS"/>
</dbReference>
<dbReference type="InterPro" id="IPR019887">
    <property type="entry name" value="Tscrpt_reg_AsnC/Lrp_C"/>
</dbReference>
<dbReference type="Proteomes" id="UP001320898">
    <property type="component" value="Unassembled WGS sequence"/>
</dbReference>
<dbReference type="PANTHER" id="PTHR30154">
    <property type="entry name" value="LEUCINE-RESPONSIVE REGULATORY PROTEIN"/>
    <property type="match status" value="1"/>
</dbReference>
<dbReference type="GO" id="GO:0043200">
    <property type="term" value="P:response to amino acid"/>
    <property type="evidence" value="ECO:0007669"/>
    <property type="project" value="TreeGrafter"/>
</dbReference>
<dbReference type="PROSITE" id="PS50956">
    <property type="entry name" value="HTH_ASNC_2"/>
    <property type="match status" value="1"/>
</dbReference>
<sequence length="155" mass="17008">MPHIELDARDRAILHALQENGRLTNAELADRVGLSPSACLRRVRLLEDSGLVAGYAMILDQKACGLPGTAFVFITLDQQGRQALDAFEAAVRAVPEIPECHLLAGQSDFLVRVVYRDAADLERIHTDVLTRLPGVMRVNSTLALREVKRTTALPV</sequence>
<name>A0AAW5QTC7_9HYPH</name>
<protein>
    <submittedName>
        <fullName evidence="5">Lrp/AsnC family transcriptional regulator</fullName>
    </submittedName>
</protein>
<dbReference type="InterPro" id="IPR000485">
    <property type="entry name" value="AsnC-type_HTH_dom"/>
</dbReference>
<comment type="caution">
    <text evidence="5">The sequence shown here is derived from an EMBL/GenBank/DDBJ whole genome shotgun (WGS) entry which is preliminary data.</text>
</comment>
<keyword evidence="3" id="KW-0804">Transcription</keyword>
<dbReference type="PROSITE" id="PS00519">
    <property type="entry name" value="HTH_ASNC_1"/>
    <property type="match status" value="1"/>
</dbReference>
<dbReference type="PRINTS" id="PR00033">
    <property type="entry name" value="HTHASNC"/>
</dbReference>
<dbReference type="Pfam" id="PF13412">
    <property type="entry name" value="HTH_24"/>
    <property type="match status" value="1"/>
</dbReference>
<dbReference type="SMART" id="SM00344">
    <property type="entry name" value="HTH_ASNC"/>
    <property type="match status" value="1"/>
</dbReference>
<dbReference type="AlphaFoldDB" id="A0AAW5QTC7"/>
<dbReference type="InterPro" id="IPR036388">
    <property type="entry name" value="WH-like_DNA-bd_sf"/>
</dbReference>
<dbReference type="Gene3D" id="1.10.10.10">
    <property type="entry name" value="Winged helix-like DNA-binding domain superfamily/Winged helix DNA-binding domain"/>
    <property type="match status" value="1"/>
</dbReference>
<evidence type="ECO:0000313" key="6">
    <source>
        <dbReference type="Proteomes" id="UP001320898"/>
    </source>
</evidence>
<dbReference type="GO" id="GO:0006355">
    <property type="term" value="P:regulation of DNA-templated transcription"/>
    <property type="evidence" value="ECO:0007669"/>
    <property type="project" value="UniProtKB-ARBA"/>
</dbReference>
<dbReference type="InterPro" id="IPR036390">
    <property type="entry name" value="WH_DNA-bd_sf"/>
</dbReference>
<dbReference type="SUPFAM" id="SSF46785">
    <property type="entry name" value="Winged helix' DNA-binding domain"/>
    <property type="match status" value="1"/>
</dbReference>
<evidence type="ECO:0000256" key="2">
    <source>
        <dbReference type="ARBA" id="ARBA00023125"/>
    </source>
</evidence>
<proteinExistence type="predicted"/>
<evidence type="ECO:0000313" key="5">
    <source>
        <dbReference type="EMBL" id="MCT8970255.1"/>
    </source>
</evidence>
<evidence type="ECO:0000256" key="1">
    <source>
        <dbReference type="ARBA" id="ARBA00023015"/>
    </source>
</evidence>
<keyword evidence="1" id="KW-0805">Transcription regulation</keyword>
<keyword evidence="6" id="KW-1185">Reference proteome</keyword>
<dbReference type="PANTHER" id="PTHR30154:SF34">
    <property type="entry name" value="TRANSCRIPTIONAL REGULATOR AZLB"/>
    <property type="match status" value="1"/>
</dbReference>
<dbReference type="CDD" id="cd00090">
    <property type="entry name" value="HTH_ARSR"/>
    <property type="match status" value="1"/>
</dbReference>